<dbReference type="InterPro" id="IPR036188">
    <property type="entry name" value="FAD/NAD-bd_sf"/>
</dbReference>
<dbReference type="OrthoDB" id="429143at2759"/>
<dbReference type="PANTHER" id="PTHR43757">
    <property type="entry name" value="AMINOMETHYLTRANSFERASE"/>
    <property type="match status" value="1"/>
</dbReference>
<dbReference type="PANTHER" id="PTHR43757:SF15">
    <property type="entry name" value="PYRUVATE DEHYDROGENASE PHOSPHATASE REGULATORY SUBUNIT, MITOCHONDRIAL-LIKE"/>
    <property type="match status" value="1"/>
</dbReference>
<comment type="similarity">
    <text evidence="1">Belongs to the GcvT family.</text>
</comment>
<dbReference type="Gene3D" id="2.40.30.110">
    <property type="entry name" value="Aminomethyltransferase beta-barrel domains"/>
    <property type="match status" value="1"/>
</dbReference>
<dbReference type="InterPro" id="IPR029043">
    <property type="entry name" value="GcvT/YgfZ_C"/>
</dbReference>
<dbReference type="InterPro" id="IPR028896">
    <property type="entry name" value="GcvT/YgfZ/DmdA"/>
</dbReference>
<evidence type="ECO:0000313" key="5">
    <source>
        <dbReference type="EMBL" id="CAF2997624.1"/>
    </source>
</evidence>
<dbReference type="Pfam" id="PF01266">
    <property type="entry name" value="DAO"/>
    <property type="match status" value="1"/>
</dbReference>
<feature type="domain" description="Aminomethyltransferase C-terminal" evidence="4">
    <location>
        <begin position="713"/>
        <end position="788"/>
    </location>
</feature>
<dbReference type="SUPFAM" id="SSF51905">
    <property type="entry name" value="FAD/NAD(P)-binding domain"/>
    <property type="match status" value="1"/>
</dbReference>
<feature type="domain" description="GCVT N-terminal" evidence="3">
    <location>
        <begin position="529"/>
        <end position="685"/>
    </location>
</feature>
<keyword evidence="6" id="KW-1185">Reference proteome</keyword>
<dbReference type="Pfam" id="PF01571">
    <property type="entry name" value="GCV_T"/>
    <property type="match status" value="1"/>
</dbReference>
<feature type="domain" description="FAD dependent oxidoreductase" evidence="2">
    <location>
        <begin position="328"/>
        <end position="376"/>
    </location>
</feature>
<dbReference type="InterPro" id="IPR013977">
    <property type="entry name" value="GcvT_C"/>
</dbReference>
<accession>A0A7R8D783</accession>
<proteinExistence type="inferred from homology"/>
<evidence type="ECO:0000256" key="1">
    <source>
        <dbReference type="ARBA" id="ARBA00008609"/>
    </source>
</evidence>
<dbReference type="SUPFAM" id="SSF101790">
    <property type="entry name" value="Aminomethyltransferase beta-barrel domain"/>
    <property type="match status" value="1"/>
</dbReference>
<reference evidence="5" key="1">
    <citation type="submission" date="2021-02" db="EMBL/GenBank/DDBJ databases">
        <authorList>
            <person name="Bekaert M."/>
        </authorList>
    </citation>
    <scope>NUCLEOTIDE SEQUENCE</scope>
    <source>
        <strain evidence="5">IoA-00</strain>
    </source>
</reference>
<protein>
    <submittedName>
        <fullName evidence="5">PDPR</fullName>
    </submittedName>
</protein>
<evidence type="ECO:0000259" key="2">
    <source>
        <dbReference type="Pfam" id="PF01266"/>
    </source>
</evidence>
<dbReference type="SUPFAM" id="SSF103025">
    <property type="entry name" value="Folate-binding domain"/>
    <property type="match status" value="1"/>
</dbReference>
<gene>
    <name evidence="5" type="ORF">LSAA_13008</name>
</gene>
<evidence type="ECO:0000259" key="4">
    <source>
        <dbReference type="Pfam" id="PF08669"/>
    </source>
</evidence>
<dbReference type="GO" id="GO:0005739">
    <property type="term" value="C:mitochondrion"/>
    <property type="evidence" value="ECO:0007669"/>
    <property type="project" value="TreeGrafter"/>
</dbReference>
<dbReference type="Pfam" id="PF08669">
    <property type="entry name" value="GCV_T_C"/>
    <property type="match status" value="1"/>
</dbReference>
<name>A0A7R8D783_LEPSM</name>
<dbReference type="InterPro" id="IPR006222">
    <property type="entry name" value="GCVT_N"/>
</dbReference>
<evidence type="ECO:0000259" key="3">
    <source>
        <dbReference type="Pfam" id="PF01571"/>
    </source>
</evidence>
<dbReference type="InterPro" id="IPR006076">
    <property type="entry name" value="FAD-dep_OxRdtase"/>
</dbReference>
<dbReference type="Gene3D" id="3.30.9.10">
    <property type="entry name" value="D-Amino Acid Oxidase, subunit A, domain 2"/>
    <property type="match status" value="1"/>
</dbReference>
<dbReference type="Proteomes" id="UP000675881">
    <property type="component" value="Chromosome 7"/>
</dbReference>
<dbReference type="Gene3D" id="3.30.1360.120">
    <property type="entry name" value="Probable tRNA modification gtpase trme, domain 1"/>
    <property type="match status" value="1"/>
</dbReference>
<sequence length="809" mass="90930">MESSLEDQVIQLFREMECPLTYHEMRCEDLVKLLSQEGERWNEVLEWTMSPFMKSSSYSLMNQKLGMIQVLNDLGLPEPDSFVNSPNIKRLSSWKILLQLRRLKELDDDSSMSWEQDPFESVIQINDDEKSLSYLVQDLTSSLDDETSNNENDPLKWSLPTLIPKDIPITTVIPPSLDTLEAMQATCDGEVRAKAEEYNKRRLDPSYVCTSRTMKNWKDNMECIERLQPQLKDFNNYYDSELKSWVELCKPLEQPPPLDTSALSKKFQRIEYAEDSFEKSSSEQGLFSSRDFSISLAHLTGVPIDIKNLTQSSKLEIPSHSLPSDAQIVICGGGAQGAAIAFKLAQQGYGEQTVLIEQGNLGGGSTWHSSGLIGHLRSSPVESKTIPTEHYYLTTKPVSDLPFNHPVVKDLDGGVYVRENDGRYLAGGFEPWAKPAFQDGTPESNATRETPAFSPDGEWIIGQAPEIKNYFVVGGMTSAGVGAAGGVGTECTTMQNSCVTEEFKTGRSMRTSPIFPKMRAAGARFNQTLKKNRYMLMSPSVQQMKSYTWMKYHLPSNVILQDVTSLYTALCIMGPHSRALLSKLTLENLESLDQKSFPFFTCRYMNVGCAPNILTMNLTHTGELGYVMYIPNEFAVHVYDTILSEGDEFGISQCGYYAMRALRIEKFFAFWGQDLDSHSTPLEQGGFTSPKKEEGLTKLLVMLLLDPLEHDTNVDPWPWGEEPIYRNGKFVGTVTTSSFGFSLKRHVVLGFLHHDDGKSLVTQQWIREGNYEIDIAGRLFPAHVKLNPPVLPTKVEGIYTYTPTRHSGS</sequence>
<dbReference type="Gene3D" id="3.50.50.60">
    <property type="entry name" value="FAD/NAD(P)-binding domain"/>
    <property type="match status" value="2"/>
</dbReference>
<dbReference type="EMBL" id="HG994586">
    <property type="protein sequence ID" value="CAF2997624.1"/>
    <property type="molecule type" value="Genomic_DNA"/>
</dbReference>
<dbReference type="InterPro" id="IPR027266">
    <property type="entry name" value="TrmE/GcvT-like"/>
</dbReference>
<organism evidence="5 6">
    <name type="scientific">Lepeophtheirus salmonis</name>
    <name type="common">Salmon louse</name>
    <name type="synonym">Caligus salmonis</name>
    <dbReference type="NCBI Taxonomy" id="72036"/>
    <lineage>
        <taxon>Eukaryota</taxon>
        <taxon>Metazoa</taxon>
        <taxon>Ecdysozoa</taxon>
        <taxon>Arthropoda</taxon>
        <taxon>Crustacea</taxon>
        <taxon>Multicrustacea</taxon>
        <taxon>Hexanauplia</taxon>
        <taxon>Copepoda</taxon>
        <taxon>Siphonostomatoida</taxon>
        <taxon>Caligidae</taxon>
        <taxon>Lepeophtheirus</taxon>
    </lineage>
</organism>
<dbReference type="AlphaFoldDB" id="A0A7R8D783"/>
<evidence type="ECO:0000313" key="6">
    <source>
        <dbReference type="Proteomes" id="UP000675881"/>
    </source>
</evidence>
<dbReference type="SUPFAM" id="SSF54373">
    <property type="entry name" value="FAD-linked reductases, C-terminal domain"/>
    <property type="match status" value="1"/>
</dbReference>